<dbReference type="Proteomes" id="UP000297535">
    <property type="component" value="Unassembled WGS sequence"/>
</dbReference>
<dbReference type="SMART" id="SM00822">
    <property type="entry name" value="PKS_KR"/>
    <property type="match status" value="1"/>
</dbReference>
<keyword evidence="2" id="KW-0560">Oxidoreductase</keyword>
<dbReference type="CDD" id="cd05233">
    <property type="entry name" value="SDR_c"/>
    <property type="match status" value="1"/>
</dbReference>
<comment type="caution">
    <text evidence="4">The sequence shown here is derived from an EMBL/GenBank/DDBJ whole genome shotgun (WGS) entry which is preliminary data.</text>
</comment>
<evidence type="ECO:0000256" key="1">
    <source>
        <dbReference type="ARBA" id="ARBA00006484"/>
    </source>
</evidence>
<dbReference type="SUPFAM" id="SSF51735">
    <property type="entry name" value="NAD(P)-binding Rossmann-fold domains"/>
    <property type="match status" value="1"/>
</dbReference>
<accession>A0A4Z0NR83</accession>
<evidence type="ECO:0000313" key="5">
    <source>
        <dbReference type="Proteomes" id="UP000297535"/>
    </source>
</evidence>
<dbReference type="InterPro" id="IPR002347">
    <property type="entry name" value="SDR_fam"/>
</dbReference>
<dbReference type="PROSITE" id="PS00061">
    <property type="entry name" value="ADH_SHORT"/>
    <property type="match status" value="1"/>
</dbReference>
<dbReference type="OrthoDB" id="9792355at2"/>
<sequence>MLNDKQNGVTELSGKVALVTGGGTGIGRAAARSFATKGASVVVAGRRRAELDAVVGEIESSGGRAEAITTDISDEADVTALIKEVVERFGRLDAAFNNAATSNGGPIETLTMADFDRVMATNVRGVWNLIRQEVIAMRALGHGGAIVNTSSIAATGGNAGLSIYGASKGALDAMIRHVAIEVGGDGIRINNVSPGLTRTPMTASYPAELFTAFAAHTALKRVAEADDVADAAVWLCTDGARFVTGQSLLVDGGYNIAGAR</sequence>
<dbReference type="FunFam" id="3.40.50.720:FF:000084">
    <property type="entry name" value="Short-chain dehydrogenase reductase"/>
    <property type="match status" value="1"/>
</dbReference>
<organism evidence="4 5">
    <name type="scientific">Methylobacterium nonmethylotrophicum</name>
    <dbReference type="NCBI Taxonomy" id="1141884"/>
    <lineage>
        <taxon>Bacteria</taxon>
        <taxon>Pseudomonadati</taxon>
        <taxon>Pseudomonadota</taxon>
        <taxon>Alphaproteobacteria</taxon>
        <taxon>Hyphomicrobiales</taxon>
        <taxon>Methylobacteriaceae</taxon>
        <taxon>Methylobacterium</taxon>
    </lineage>
</organism>
<dbReference type="Gene3D" id="3.40.50.720">
    <property type="entry name" value="NAD(P)-binding Rossmann-like Domain"/>
    <property type="match status" value="1"/>
</dbReference>
<evidence type="ECO:0000259" key="3">
    <source>
        <dbReference type="SMART" id="SM00822"/>
    </source>
</evidence>
<dbReference type="GO" id="GO:0016491">
    <property type="term" value="F:oxidoreductase activity"/>
    <property type="evidence" value="ECO:0007669"/>
    <property type="project" value="UniProtKB-KW"/>
</dbReference>
<dbReference type="InterPro" id="IPR036291">
    <property type="entry name" value="NAD(P)-bd_dom_sf"/>
</dbReference>
<name>A0A4Z0NR83_9HYPH</name>
<dbReference type="EMBL" id="SRLB01000007">
    <property type="protein sequence ID" value="TGD99652.1"/>
    <property type="molecule type" value="Genomic_DNA"/>
</dbReference>
<gene>
    <name evidence="4" type="ORF">EU555_10715</name>
</gene>
<dbReference type="RefSeq" id="WP_135414659.1">
    <property type="nucleotide sequence ID" value="NZ_SRLB01000007.1"/>
</dbReference>
<dbReference type="NCBIfam" id="NF005559">
    <property type="entry name" value="PRK07231.1"/>
    <property type="match status" value="1"/>
</dbReference>
<evidence type="ECO:0000313" key="4">
    <source>
        <dbReference type="EMBL" id="TGD99652.1"/>
    </source>
</evidence>
<comment type="similarity">
    <text evidence="1">Belongs to the short-chain dehydrogenases/reductases (SDR) family.</text>
</comment>
<evidence type="ECO:0000256" key="2">
    <source>
        <dbReference type="ARBA" id="ARBA00023002"/>
    </source>
</evidence>
<protein>
    <submittedName>
        <fullName evidence="4">SDR family oxidoreductase</fullName>
    </submittedName>
</protein>
<dbReference type="PRINTS" id="PR00081">
    <property type="entry name" value="GDHRDH"/>
</dbReference>
<keyword evidence="5" id="KW-1185">Reference proteome</keyword>
<dbReference type="InterPro" id="IPR020904">
    <property type="entry name" value="Sc_DH/Rdtase_CS"/>
</dbReference>
<dbReference type="PANTHER" id="PTHR24321">
    <property type="entry name" value="DEHYDROGENASES, SHORT CHAIN"/>
    <property type="match status" value="1"/>
</dbReference>
<proteinExistence type="inferred from homology"/>
<dbReference type="InterPro" id="IPR057326">
    <property type="entry name" value="KR_dom"/>
</dbReference>
<dbReference type="Pfam" id="PF13561">
    <property type="entry name" value="adh_short_C2"/>
    <property type="match status" value="1"/>
</dbReference>
<reference evidence="4 5" key="1">
    <citation type="submission" date="2019-04" db="EMBL/GenBank/DDBJ databases">
        <authorList>
            <person name="Feng G."/>
            <person name="Zhu H."/>
        </authorList>
    </citation>
    <scope>NUCLEOTIDE SEQUENCE [LARGE SCALE GENOMIC DNA]</scope>
    <source>
        <strain evidence="4 5">6HR-1</strain>
    </source>
</reference>
<dbReference type="PRINTS" id="PR00080">
    <property type="entry name" value="SDRFAMILY"/>
</dbReference>
<dbReference type="PANTHER" id="PTHR24321:SF15">
    <property type="entry name" value="OXIDOREDUCTASE UCPA"/>
    <property type="match status" value="1"/>
</dbReference>
<feature type="domain" description="Ketoreductase" evidence="3">
    <location>
        <begin position="15"/>
        <end position="195"/>
    </location>
</feature>
<dbReference type="AlphaFoldDB" id="A0A4Z0NR83"/>